<organism evidence="1">
    <name type="scientific">Anguilla anguilla</name>
    <name type="common">European freshwater eel</name>
    <name type="synonym">Muraena anguilla</name>
    <dbReference type="NCBI Taxonomy" id="7936"/>
    <lineage>
        <taxon>Eukaryota</taxon>
        <taxon>Metazoa</taxon>
        <taxon>Chordata</taxon>
        <taxon>Craniata</taxon>
        <taxon>Vertebrata</taxon>
        <taxon>Euteleostomi</taxon>
        <taxon>Actinopterygii</taxon>
        <taxon>Neopterygii</taxon>
        <taxon>Teleostei</taxon>
        <taxon>Anguilliformes</taxon>
        <taxon>Anguillidae</taxon>
        <taxon>Anguilla</taxon>
    </lineage>
</organism>
<sequence length="40" mass="4803">MQVISAYNYHVYGNIIKNCIVSRIICWYINITQIREIIKD</sequence>
<reference evidence="1" key="1">
    <citation type="submission" date="2014-11" db="EMBL/GenBank/DDBJ databases">
        <authorList>
            <person name="Amaro Gonzalez C."/>
        </authorList>
    </citation>
    <scope>NUCLEOTIDE SEQUENCE</scope>
</reference>
<reference evidence="1" key="2">
    <citation type="journal article" date="2015" name="Fish Shellfish Immunol.">
        <title>Early steps in the European eel (Anguilla anguilla)-Vibrio vulnificus interaction in the gills: Role of the RtxA13 toxin.</title>
        <authorList>
            <person name="Callol A."/>
            <person name="Pajuelo D."/>
            <person name="Ebbesson L."/>
            <person name="Teles M."/>
            <person name="MacKenzie S."/>
            <person name="Amaro C."/>
        </authorList>
    </citation>
    <scope>NUCLEOTIDE SEQUENCE</scope>
</reference>
<dbReference type="EMBL" id="GBXM01049546">
    <property type="protein sequence ID" value="JAH59031.1"/>
    <property type="molecule type" value="Transcribed_RNA"/>
</dbReference>
<name>A0A0E9TZR7_ANGAN</name>
<proteinExistence type="predicted"/>
<protein>
    <submittedName>
        <fullName evidence="1">Uncharacterized protein</fullName>
    </submittedName>
</protein>
<dbReference type="AlphaFoldDB" id="A0A0E9TZR7"/>
<evidence type="ECO:0000313" key="1">
    <source>
        <dbReference type="EMBL" id="JAH59031.1"/>
    </source>
</evidence>
<accession>A0A0E9TZR7</accession>